<keyword evidence="3" id="KW-1185">Reference proteome</keyword>
<dbReference type="EMBL" id="FN649749">
    <property type="protein sequence ID" value="CBJ27004.1"/>
    <property type="molecule type" value="Genomic_DNA"/>
</dbReference>
<accession>D7G3K6</accession>
<dbReference type="Pfam" id="PF14681">
    <property type="entry name" value="UPRTase"/>
    <property type="match status" value="1"/>
</dbReference>
<dbReference type="InterPro" id="IPR029057">
    <property type="entry name" value="PRTase-like"/>
</dbReference>
<dbReference type="Proteomes" id="UP000002630">
    <property type="component" value="Linkage Group LG24"/>
</dbReference>
<dbReference type="STRING" id="2880.D7G3K6"/>
<dbReference type="InParanoid" id="D7G3K6"/>
<dbReference type="eggNOG" id="KOG4203">
    <property type="taxonomic scope" value="Eukaryota"/>
</dbReference>
<sequence>MSATRTLHAATAAGRGSARRWHCISAAWPQTGTVMASRRAASTGVGIVRTRLRTAAPPNEGSKGSALAAAAAAATLAAASAAAAALNSFGGGSTSVAGCSSADGVDDPYEPGQAVGVGIKAEMWKTKHPNLTILETIEDSPVLGLMSVVRNVETDGGAFLSAANRLMRQLLDFADMGFPNDDEAVFATPARVMMAGVLPEDDVNVCAISLYLENEPCGVFDMELDAAFPSFERGSLQVRCLTRGSSRELPRDMQGKQILLLAPVVGYAQPVLAALERLEQAGVEDENVTLVSVVISKDALEALTEEAEDMRVVCSAMDGETRGSDHQVVPGVGDFSRRYFEAKAIVEAEAAARAAERSAESSSNGKRRWWRLW</sequence>
<proteinExistence type="predicted"/>
<organism evidence="2 3">
    <name type="scientific">Ectocarpus siliculosus</name>
    <name type="common">Brown alga</name>
    <name type="synonym">Conferva siliculosa</name>
    <dbReference type="NCBI Taxonomy" id="2880"/>
    <lineage>
        <taxon>Eukaryota</taxon>
        <taxon>Sar</taxon>
        <taxon>Stramenopiles</taxon>
        <taxon>Ochrophyta</taxon>
        <taxon>PX clade</taxon>
        <taxon>Phaeophyceae</taxon>
        <taxon>Ectocarpales</taxon>
        <taxon>Ectocarpaceae</taxon>
        <taxon>Ectocarpus</taxon>
    </lineage>
</organism>
<dbReference type="OrthoDB" id="106623at2759"/>
<name>D7G3K6_ECTSI</name>
<gene>
    <name evidence="2" type="ORF">Esi_0051_0117</name>
</gene>
<dbReference type="Gene3D" id="3.40.50.2020">
    <property type="match status" value="1"/>
</dbReference>
<dbReference type="SUPFAM" id="SSF53271">
    <property type="entry name" value="PRTase-like"/>
    <property type="match status" value="1"/>
</dbReference>
<dbReference type="InterPro" id="IPR000836">
    <property type="entry name" value="PRTase_dom"/>
</dbReference>
<feature type="domain" description="Phosphoribosyltransferase" evidence="1">
    <location>
        <begin position="142"/>
        <end position="341"/>
    </location>
</feature>
<evidence type="ECO:0000313" key="3">
    <source>
        <dbReference type="Proteomes" id="UP000002630"/>
    </source>
</evidence>
<reference evidence="2 3" key="1">
    <citation type="journal article" date="2010" name="Nature">
        <title>The Ectocarpus genome and the independent evolution of multicellularity in brown algae.</title>
        <authorList>
            <person name="Cock J.M."/>
            <person name="Sterck L."/>
            <person name="Rouze P."/>
            <person name="Scornet D."/>
            <person name="Allen A.E."/>
            <person name="Amoutzias G."/>
            <person name="Anthouard V."/>
            <person name="Artiguenave F."/>
            <person name="Aury J.M."/>
            <person name="Badger J.H."/>
            <person name="Beszteri B."/>
            <person name="Billiau K."/>
            <person name="Bonnet E."/>
            <person name="Bothwell J.H."/>
            <person name="Bowler C."/>
            <person name="Boyen C."/>
            <person name="Brownlee C."/>
            <person name="Carrano C.J."/>
            <person name="Charrier B."/>
            <person name="Cho G.Y."/>
            <person name="Coelho S.M."/>
            <person name="Collen J."/>
            <person name="Corre E."/>
            <person name="Da Silva C."/>
            <person name="Delage L."/>
            <person name="Delaroque N."/>
            <person name="Dittami S.M."/>
            <person name="Doulbeau S."/>
            <person name="Elias M."/>
            <person name="Farnham G."/>
            <person name="Gachon C.M."/>
            <person name="Gschloessl B."/>
            <person name="Heesch S."/>
            <person name="Jabbari K."/>
            <person name="Jubin C."/>
            <person name="Kawai H."/>
            <person name="Kimura K."/>
            <person name="Kloareg B."/>
            <person name="Kupper F.C."/>
            <person name="Lang D."/>
            <person name="Le Bail A."/>
            <person name="Leblanc C."/>
            <person name="Lerouge P."/>
            <person name="Lohr M."/>
            <person name="Lopez P.J."/>
            <person name="Martens C."/>
            <person name="Maumus F."/>
            <person name="Michel G."/>
            <person name="Miranda-Saavedra D."/>
            <person name="Morales J."/>
            <person name="Moreau H."/>
            <person name="Motomura T."/>
            <person name="Nagasato C."/>
            <person name="Napoli C.A."/>
            <person name="Nelson D.R."/>
            <person name="Nyvall-Collen P."/>
            <person name="Peters A.F."/>
            <person name="Pommier C."/>
            <person name="Potin P."/>
            <person name="Poulain J."/>
            <person name="Quesneville H."/>
            <person name="Read B."/>
            <person name="Rensing S.A."/>
            <person name="Ritter A."/>
            <person name="Rousvoal S."/>
            <person name="Samanta M."/>
            <person name="Samson G."/>
            <person name="Schroeder D.C."/>
            <person name="Segurens B."/>
            <person name="Strittmatter M."/>
            <person name="Tonon T."/>
            <person name="Tregear J.W."/>
            <person name="Valentin K."/>
            <person name="von Dassow P."/>
            <person name="Yamagishi T."/>
            <person name="Van de Peer Y."/>
            <person name="Wincker P."/>
        </authorList>
    </citation>
    <scope>NUCLEOTIDE SEQUENCE [LARGE SCALE GENOMIC DNA]</scope>
    <source>
        <strain evidence="3">Ec32 / CCAP1310/4</strain>
    </source>
</reference>
<dbReference type="AlphaFoldDB" id="D7G3K6"/>
<protein>
    <recommendedName>
        <fullName evidence="1">Phosphoribosyltransferase domain-containing protein</fullName>
    </recommendedName>
</protein>
<evidence type="ECO:0000259" key="1">
    <source>
        <dbReference type="Pfam" id="PF14681"/>
    </source>
</evidence>
<evidence type="ECO:0000313" key="2">
    <source>
        <dbReference type="EMBL" id="CBJ27004.1"/>
    </source>
</evidence>
<dbReference type="EMBL" id="FN648719">
    <property type="protein sequence ID" value="CBJ27004.1"/>
    <property type="molecule type" value="Genomic_DNA"/>
</dbReference>